<dbReference type="Gene3D" id="1.20.1300.10">
    <property type="entry name" value="Fumarate reductase/succinate dehydrogenase, transmembrane subunit"/>
    <property type="match status" value="1"/>
</dbReference>
<organism evidence="6 7">
    <name type="scientific">Candidatus Providencia siddallii</name>
    <dbReference type="NCBI Taxonomy" id="1715285"/>
    <lineage>
        <taxon>Bacteria</taxon>
        <taxon>Pseudomonadati</taxon>
        <taxon>Pseudomonadota</taxon>
        <taxon>Gammaproteobacteria</taxon>
        <taxon>Enterobacterales</taxon>
        <taxon>Morganellaceae</taxon>
        <taxon>Providencia</taxon>
    </lineage>
</organism>
<evidence type="ECO:0000256" key="2">
    <source>
        <dbReference type="ARBA" id="ARBA00022692"/>
    </source>
</evidence>
<feature type="transmembrane region" description="Helical" evidence="5">
    <location>
        <begin position="98"/>
        <end position="117"/>
    </location>
</feature>
<comment type="function">
    <text evidence="5">Two distinct, membrane-bound, FAD-containing enzymes are responsible for the catalysis of fumarate and succinate interconversion; fumarate reductase is used in anaerobic growth, and succinate dehydrogenase is used in aerobic growth. Anchors the catalytic components of the fumarate reductase complex to the cell inner membrane, binds quinones.</text>
</comment>
<name>A0ABM9NP48_9GAMM</name>
<keyword evidence="1 5" id="KW-1003">Cell membrane</keyword>
<comment type="similarity">
    <text evidence="5">Belongs to the FrdD family.</text>
</comment>
<feature type="transmembrane region" description="Helical" evidence="5">
    <location>
        <begin position="54"/>
        <end position="77"/>
    </location>
</feature>
<dbReference type="NCBIfam" id="NF003977">
    <property type="entry name" value="PRK05470.1-1"/>
    <property type="match status" value="1"/>
</dbReference>
<evidence type="ECO:0000256" key="5">
    <source>
        <dbReference type="HAMAP-Rule" id="MF_00709"/>
    </source>
</evidence>
<dbReference type="PIRSF" id="PIRSF000179">
    <property type="entry name" value="FrdD"/>
    <property type="match status" value="1"/>
</dbReference>
<comment type="subcellular location">
    <subcellularLocation>
        <location evidence="5">Cell membrane</location>
        <topology evidence="5">Multi-pass membrane protein</topology>
    </subcellularLocation>
</comment>
<dbReference type="Proteomes" id="UP001497533">
    <property type="component" value="Chromosome"/>
</dbReference>
<comment type="subunit">
    <text evidence="5">Part of an enzyme complex containing four subunits: a flavoprotein (FrdA), an iron-sulfur protein (FrdB), and two hydrophobic anchor proteins (FrdC and FrdD).</text>
</comment>
<evidence type="ECO:0000256" key="4">
    <source>
        <dbReference type="ARBA" id="ARBA00023136"/>
    </source>
</evidence>
<keyword evidence="7" id="KW-1185">Reference proteome</keyword>
<dbReference type="InterPro" id="IPR034804">
    <property type="entry name" value="SQR/QFR_C/D"/>
</dbReference>
<keyword evidence="2 5" id="KW-0812">Transmembrane</keyword>
<dbReference type="CDD" id="cd00547">
    <property type="entry name" value="QFR_TypeD_subunitD"/>
    <property type="match status" value="1"/>
</dbReference>
<dbReference type="SUPFAM" id="SSF81343">
    <property type="entry name" value="Fumarate reductase respiratory complex transmembrane subunits"/>
    <property type="match status" value="1"/>
</dbReference>
<evidence type="ECO:0000256" key="3">
    <source>
        <dbReference type="ARBA" id="ARBA00022989"/>
    </source>
</evidence>
<dbReference type="InterPro" id="IPR003418">
    <property type="entry name" value="Fumarate_red_D"/>
</dbReference>
<sequence>MMNLNYKRSNEPIFWLLFSFGGMWSSLISPIIIILVGFLIPFDLIPKLSCYERNLIFCKSIIGSFFIFFMIVLPIWCGMHRIYHTLNDIKFYIPRSKIIFYGITIIVNVIAFFSLFIL</sequence>
<dbReference type="HAMAP" id="MF_00709">
    <property type="entry name" value="Fumarate_red_D"/>
    <property type="match status" value="1"/>
</dbReference>
<protein>
    <recommendedName>
        <fullName evidence="5">Fumarate reductase subunit D</fullName>
    </recommendedName>
    <alternativeName>
        <fullName evidence="5">Fumarate reductase 13 kDa hydrophobic protein</fullName>
    </alternativeName>
    <alternativeName>
        <fullName evidence="5">Quinol-fumarate reductase subunit D</fullName>
        <shortName evidence="5">QFR subunit D</shortName>
    </alternativeName>
</protein>
<keyword evidence="4 5" id="KW-0472">Membrane</keyword>
<evidence type="ECO:0000313" key="6">
    <source>
        <dbReference type="EMBL" id="CAL1329256.1"/>
    </source>
</evidence>
<evidence type="ECO:0000313" key="7">
    <source>
        <dbReference type="Proteomes" id="UP001497533"/>
    </source>
</evidence>
<keyword evidence="3 5" id="KW-1133">Transmembrane helix</keyword>
<dbReference type="EMBL" id="OZ034688">
    <property type="protein sequence ID" value="CAL1329256.1"/>
    <property type="molecule type" value="Genomic_DNA"/>
</dbReference>
<dbReference type="Pfam" id="PF02313">
    <property type="entry name" value="Fumarate_red_D"/>
    <property type="match status" value="1"/>
</dbReference>
<feature type="transmembrane region" description="Helical" evidence="5">
    <location>
        <begin position="12"/>
        <end position="42"/>
    </location>
</feature>
<accession>A0ABM9NP48</accession>
<reference evidence="6" key="1">
    <citation type="submission" date="2024-04" db="EMBL/GenBank/DDBJ databases">
        <authorList>
            <person name="Manzano-Marin A."/>
            <person name="Manzano-Marin A."/>
            <person name="Alejandro Manzano Marin A."/>
        </authorList>
    </citation>
    <scope>NUCLEOTIDE SEQUENCE [LARGE SCALE GENOMIC DNA]</scope>
    <source>
        <strain evidence="6">TABTEA</strain>
    </source>
</reference>
<evidence type="ECO:0000256" key="1">
    <source>
        <dbReference type="ARBA" id="ARBA00022475"/>
    </source>
</evidence>
<proteinExistence type="inferred from homology"/>
<gene>
    <name evidence="5 6" type="primary">frdD</name>
    <name evidence="6" type="ORF">PRHACTZTBTEA_334</name>
</gene>